<dbReference type="AlphaFoldDB" id="H8H197"/>
<keyword evidence="1" id="KW-0614">Plasmid</keyword>
<dbReference type="PATRIC" id="fig|745776.4.peg.3440"/>
<evidence type="ECO:0000313" key="1">
    <source>
        <dbReference type="EMBL" id="AFD27294.1"/>
    </source>
</evidence>
<organism evidence="1 2">
    <name type="scientific">Deinococcus gobiensis (strain DSM 21396 / JCM 16679 / CGMCC 1.7299 / I-0)</name>
    <dbReference type="NCBI Taxonomy" id="745776"/>
    <lineage>
        <taxon>Bacteria</taxon>
        <taxon>Thermotogati</taxon>
        <taxon>Deinococcota</taxon>
        <taxon>Deinococci</taxon>
        <taxon>Deinococcales</taxon>
        <taxon>Deinococcaceae</taxon>
        <taxon>Deinococcus</taxon>
    </lineage>
</organism>
<reference evidence="1 2" key="1">
    <citation type="journal article" date="2012" name="PLoS ONE">
        <title>Genome sequence and transcriptome analysis of the radioresistant bacterium Deinococcus gobiensis: insights into the extreme environmental adaptations.</title>
        <authorList>
            <person name="Yuan M."/>
            <person name="Chen M."/>
            <person name="Zhang W."/>
            <person name="Lu W."/>
            <person name="Wang J."/>
            <person name="Yang M."/>
            <person name="Zhao P."/>
            <person name="Tang R."/>
            <person name="Li X."/>
            <person name="Hao Y."/>
            <person name="Zhou Z."/>
            <person name="Zhan Y."/>
            <person name="Yu H."/>
            <person name="Teng C."/>
            <person name="Yan Y."/>
            <person name="Ping S."/>
            <person name="Wang Y."/>
            <person name="Lin M."/>
        </authorList>
    </citation>
    <scope>NUCLEOTIDE SEQUENCE [LARGE SCALE GENOMIC DNA]</scope>
    <source>
        <strain evidence="2">DSM 21396 / JCM 16679 / CGMCC 1.7299 / I-0</strain>
        <plasmid evidence="1">P2</plasmid>
    </source>
</reference>
<name>H8H197_DEIGI</name>
<dbReference type="EMBL" id="CP002193">
    <property type="protein sequence ID" value="AFD27294.1"/>
    <property type="molecule type" value="Genomic_DNA"/>
</dbReference>
<accession>H8H197</accession>
<dbReference type="Proteomes" id="UP000007575">
    <property type="component" value="Plasmid P2"/>
</dbReference>
<keyword evidence="2" id="KW-1185">Reference proteome</keyword>
<protein>
    <submittedName>
        <fullName evidence="1">Uncharacterized protein</fullName>
    </submittedName>
</protein>
<evidence type="ECO:0000313" key="2">
    <source>
        <dbReference type="Proteomes" id="UP000007575"/>
    </source>
</evidence>
<sequence length="231" mass="26877">MLSLHRLRADLGRVHPALFGAVMERLHQALSPYAPIFTAKDAYLGFLELHYGDMWHEDALEDLNEASHVELQPSERDLWRWAERQGRWSPGEVGRMFPRPLFKGHPRHLELLRLPEVQRLQGIPTLCALLDHLPMLPKSIMQGRIWYEERRLIHPGAVDIVICQRDQGHDPVLEFYNELGDYVANDSYGEMEHLQAFSVTDTASHARAMEYFEVTADMQRRVQEMWDALVD</sequence>
<dbReference type="KEGG" id="dgo:DGo_PB0025"/>
<geneLocation type="plasmid" evidence="1 2">
    <name>P2</name>
</geneLocation>
<gene>
    <name evidence="1" type="ordered locus">DGo_PB0025</name>
</gene>
<dbReference type="HOGENOM" id="CLU_1198205_0_0_0"/>
<proteinExistence type="predicted"/>